<dbReference type="CDD" id="cd06453">
    <property type="entry name" value="SufS_like"/>
    <property type="match status" value="1"/>
</dbReference>
<evidence type="ECO:0000256" key="2">
    <source>
        <dbReference type="ARBA" id="ARBA00002824"/>
    </source>
</evidence>
<dbReference type="Gene3D" id="3.40.640.10">
    <property type="entry name" value="Type I PLP-dependent aspartate aminotransferase-like (Major domain)"/>
    <property type="match status" value="1"/>
</dbReference>
<dbReference type="GO" id="GO:0030170">
    <property type="term" value="F:pyridoxal phosphate binding"/>
    <property type="evidence" value="ECO:0007669"/>
    <property type="project" value="UniProtKB-UniRule"/>
</dbReference>
<dbReference type="AlphaFoldDB" id="A0A2T4DQ35"/>
<comment type="similarity">
    <text evidence="3 8">Belongs to the class-V pyridoxal-phosphate-dependent aminotransferase family. Csd subfamily.</text>
</comment>
<accession>A0A2T4DQ35</accession>
<evidence type="ECO:0000256" key="7">
    <source>
        <dbReference type="RuleBase" id="RU004504"/>
    </source>
</evidence>
<evidence type="ECO:0000256" key="5">
    <source>
        <dbReference type="ARBA" id="ARBA00022898"/>
    </source>
</evidence>
<comment type="function">
    <text evidence="2 8">Catalyzes the removal of elemental sulfur and selenium atoms from L-cysteine, L-cystine, L-selenocysteine, and L-selenocystine to produce L-alanine.</text>
</comment>
<evidence type="ECO:0000313" key="11">
    <source>
        <dbReference type="Proteomes" id="UP000240608"/>
    </source>
</evidence>
<evidence type="ECO:0000256" key="6">
    <source>
        <dbReference type="ARBA" id="ARBA00050776"/>
    </source>
</evidence>
<sequence>MSSIATETNLDIQKIRADFPILSQKVNGKPLVYFDNAATTQKPKQVINAITQYYEGYNANIHRGLHSLAEKATTAFEATRTTFQQFINAAESEEVIFTKGTTDSINLVATAYGRKFIQPGDEILVSGMEHHSNIVPWQMLCEEKGAILKVIPVYKDGAISIDDVKELITEKTKMVSVVFASNSLGTVNPVKEIAQLAHQAGAVMMIDGAQAASHCKVDVQDLDCDFFATSGHKMYGPTGSGILYGKRAILEKMNPYQGGGEMIKDVSFKKTTYNDIPYKFEAGTPNIADIVALKAAVEYINALGKENIVRHENEITAHAHKRLAEVPGINFYGTTENKVSVVSFTLDNVHPYDAGMMLDAKGIAVRTGHHCTQPLMDHFGIEGTIRASFSVYNTKEEIDFLAESLKDIVSKFS</sequence>
<dbReference type="EMBL" id="PYVU01000082">
    <property type="protein sequence ID" value="PTB95848.1"/>
    <property type="molecule type" value="Genomic_DNA"/>
</dbReference>
<protein>
    <recommendedName>
        <fullName evidence="8">Cysteine desulfurase</fullName>
        <ecNumber evidence="8">2.8.1.7</ecNumber>
    </recommendedName>
</protein>
<comment type="catalytic activity">
    <reaction evidence="6 8">
        <text>(sulfur carrier)-H + L-cysteine = (sulfur carrier)-SH + L-alanine</text>
        <dbReference type="Rhea" id="RHEA:43892"/>
        <dbReference type="Rhea" id="RHEA-COMP:14737"/>
        <dbReference type="Rhea" id="RHEA-COMP:14739"/>
        <dbReference type="ChEBI" id="CHEBI:29917"/>
        <dbReference type="ChEBI" id="CHEBI:35235"/>
        <dbReference type="ChEBI" id="CHEBI:57972"/>
        <dbReference type="ChEBI" id="CHEBI:64428"/>
        <dbReference type="EC" id="2.8.1.7"/>
    </reaction>
</comment>
<dbReference type="InterPro" id="IPR015424">
    <property type="entry name" value="PyrdxlP-dep_Trfase"/>
</dbReference>
<feature type="domain" description="Aminotransferase class V" evidence="9">
    <location>
        <begin position="32"/>
        <end position="401"/>
    </location>
</feature>
<evidence type="ECO:0000256" key="3">
    <source>
        <dbReference type="ARBA" id="ARBA00010447"/>
    </source>
</evidence>
<reference evidence="10 11" key="1">
    <citation type="submission" date="2018-03" db="EMBL/GenBank/DDBJ databases">
        <title>Cross-interface Injection: A General Nanoliter Liquid Handling Method Applied to Single Cells Genome Amplification Automated Nanoliter Liquid Handling Applied to Single Cell Multiple Displacement Amplification.</title>
        <authorList>
            <person name="Yun J."/>
            <person name="Xu P."/>
            <person name="Xu J."/>
            <person name="Dai X."/>
            <person name="Wang Y."/>
            <person name="Zheng X."/>
            <person name="Cao C."/>
            <person name="Yi Q."/>
            <person name="Zhu Y."/>
            <person name="Wang L."/>
            <person name="Dong Z."/>
            <person name="Huang Y."/>
            <person name="Huang L."/>
            <person name="Du W."/>
        </authorList>
    </citation>
    <scope>NUCLEOTIDE SEQUENCE [LARGE SCALE GENOMIC DNA]</scope>
    <source>
        <strain evidence="10 11">Z-D1-2</strain>
    </source>
</reference>
<dbReference type="InterPro" id="IPR010970">
    <property type="entry name" value="Cys_dSase_SufS"/>
</dbReference>
<dbReference type="InterPro" id="IPR000192">
    <property type="entry name" value="Aminotrans_V_dom"/>
</dbReference>
<keyword evidence="5 8" id="KW-0663">Pyridoxal phosphate</keyword>
<dbReference type="InterPro" id="IPR015421">
    <property type="entry name" value="PyrdxlP-dep_Trfase_major"/>
</dbReference>
<name>A0A2T4DQ35_9BACT</name>
<keyword evidence="4 8" id="KW-0808">Transferase</keyword>
<dbReference type="EC" id="2.8.1.7" evidence="8"/>
<dbReference type="PROSITE" id="PS00595">
    <property type="entry name" value="AA_TRANSFER_CLASS_5"/>
    <property type="match status" value="1"/>
</dbReference>
<dbReference type="GO" id="GO:0031071">
    <property type="term" value="F:cysteine desulfurase activity"/>
    <property type="evidence" value="ECO:0007669"/>
    <property type="project" value="UniProtKB-UniRule"/>
</dbReference>
<organism evidence="10 11">
    <name type="scientific">Marivirga lumbricoides</name>
    <dbReference type="NCBI Taxonomy" id="1046115"/>
    <lineage>
        <taxon>Bacteria</taxon>
        <taxon>Pseudomonadati</taxon>
        <taxon>Bacteroidota</taxon>
        <taxon>Cytophagia</taxon>
        <taxon>Cytophagales</taxon>
        <taxon>Marivirgaceae</taxon>
        <taxon>Marivirga</taxon>
    </lineage>
</organism>
<evidence type="ECO:0000256" key="8">
    <source>
        <dbReference type="RuleBase" id="RU004506"/>
    </source>
</evidence>
<dbReference type="InterPro" id="IPR016454">
    <property type="entry name" value="Cysteine_dSase"/>
</dbReference>
<evidence type="ECO:0000313" key="10">
    <source>
        <dbReference type="EMBL" id="PTB95848.1"/>
    </source>
</evidence>
<dbReference type="InterPro" id="IPR015422">
    <property type="entry name" value="PyrdxlP-dep_Trfase_small"/>
</dbReference>
<gene>
    <name evidence="10" type="ORF">C9994_10005</name>
</gene>
<evidence type="ECO:0000256" key="1">
    <source>
        <dbReference type="ARBA" id="ARBA00001933"/>
    </source>
</evidence>
<comment type="cofactor">
    <cofactor evidence="1 7">
        <name>pyridoxal 5'-phosphate</name>
        <dbReference type="ChEBI" id="CHEBI:597326"/>
    </cofactor>
</comment>
<dbReference type="Proteomes" id="UP000240608">
    <property type="component" value="Unassembled WGS sequence"/>
</dbReference>
<dbReference type="PANTHER" id="PTHR43586">
    <property type="entry name" value="CYSTEINE DESULFURASE"/>
    <property type="match status" value="1"/>
</dbReference>
<evidence type="ECO:0000259" key="9">
    <source>
        <dbReference type="Pfam" id="PF00266"/>
    </source>
</evidence>
<evidence type="ECO:0000256" key="4">
    <source>
        <dbReference type="ARBA" id="ARBA00022679"/>
    </source>
</evidence>
<dbReference type="Pfam" id="PF00266">
    <property type="entry name" value="Aminotran_5"/>
    <property type="match status" value="1"/>
</dbReference>
<comment type="caution">
    <text evidence="10">The sequence shown here is derived from an EMBL/GenBank/DDBJ whole genome shotgun (WGS) entry which is preliminary data.</text>
</comment>
<dbReference type="GO" id="GO:0006534">
    <property type="term" value="P:cysteine metabolic process"/>
    <property type="evidence" value="ECO:0007669"/>
    <property type="project" value="UniProtKB-UniRule"/>
</dbReference>
<dbReference type="PIRSF" id="PIRSF005572">
    <property type="entry name" value="NifS"/>
    <property type="match status" value="1"/>
</dbReference>
<dbReference type="InterPro" id="IPR020578">
    <property type="entry name" value="Aminotrans_V_PyrdxlP_BS"/>
</dbReference>
<proteinExistence type="inferred from homology"/>
<dbReference type="NCBIfam" id="TIGR01979">
    <property type="entry name" value="sufS"/>
    <property type="match status" value="1"/>
</dbReference>
<dbReference type="SUPFAM" id="SSF53383">
    <property type="entry name" value="PLP-dependent transferases"/>
    <property type="match status" value="1"/>
</dbReference>
<dbReference type="PANTHER" id="PTHR43586:SF8">
    <property type="entry name" value="CYSTEINE DESULFURASE 1, CHLOROPLASTIC"/>
    <property type="match status" value="1"/>
</dbReference>
<dbReference type="Gene3D" id="3.90.1150.10">
    <property type="entry name" value="Aspartate Aminotransferase, domain 1"/>
    <property type="match status" value="1"/>
</dbReference>